<dbReference type="EMBL" id="ML979134">
    <property type="protein sequence ID" value="KAF1917947.1"/>
    <property type="molecule type" value="Genomic_DNA"/>
</dbReference>
<evidence type="ECO:0000313" key="2">
    <source>
        <dbReference type="Proteomes" id="UP000800096"/>
    </source>
</evidence>
<proteinExistence type="predicted"/>
<feature type="non-terminal residue" evidence="1">
    <location>
        <position position="1"/>
    </location>
</feature>
<name>A0A6A5QVQ7_AMPQU</name>
<accession>A0A6A5QVQ7</accession>
<organism evidence="1 2">
    <name type="scientific">Ampelomyces quisqualis</name>
    <name type="common">Powdery mildew agent</name>
    <dbReference type="NCBI Taxonomy" id="50730"/>
    <lineage>
        <taxon>Eukaryota</taxon>
        <taxon>Fungi</taxon>
        <taxon>Dikarya</taxon>
        <taxon>Ascomycota</taxon>
        <taxon>Pezizomycotina</taxon>
        <taxon>Dothideomycetes</taxon>
        <taxon>Pleosporomycetidae</taxon>
        <taxon>Pleosporales</taxon>
        <taxon>Pleosporineae</taxon>
        <taxon>Phaeosphaeriaceae</taxon>
        <taxon>Ampelomyces</taxon>
    </lineage>
</organism>
<reference evidence="1" key="1">
    <citation type="journal article" date="2020" name="Stud. Mycol.">
        <title>101 Dothideomycetes genomes: a test case for predicting lifestyles and emergence of pathogens.</title>
        <authorList>
            <person name="Haridas S."/>
            <person name="Albert R."/>
            <person name="Binder M."/>
            <person name="Bloem J."/>
            <person name="Labutti K."/>
            <person name="Salamov A."/>
            <person name="Andreopoulos B."/>
            <person name="Baker S."/>
            <person name="Barry K."/>
            <person name="Bills G."/>
            <person name="Bluhm B."/>
            <person name="Cannon C."/>
            <person name="Castanera R."/>
            <person name="Culley D."/>
            <person name="Daum C."/>
            <person name="Ezra D."/>
            <person name="Gonzalez J."/>
            <person name="Henrissat B."/>
            <person name="Kuo A."/>
            <person name="Liang C."/>
            <person name="Lipzen A."/>
            <person name="Lutzoni F."/>
            <person name="Magnuson J."/>
            <person name="Mondo S."/>
            <person name="Nolan M."/>
            <person name="Ohm R."/>
            <person name="Pangilinan J."/>
            <person name="Park H.-J."/>
            <person name="Ramirez L."/>
            <person name="Alfaro M."/>
            <person name="Sun H."/>
            <person name="Tritt A."/>
            <person name="Yoshinaga Y."/>
            <person name="Zwiers L.-H."/>
            <person name="Turgeon B."/>
            <person name="Goodwin S."/>
            <person name="Spatafora J."/>
            <person name="Crous P."/>
            <person name="Grigoriev I."/>
        </authorList>
    </citation>
    <scope>NUCLEOTIDE SEQUENCE</scope>
    <source>
        <strain evidence="1">HMLAC05119</strain>
    </source>
</reference>
<protein>
    <submittedName>
        <fullName evidence="1">Uncharacterized protein</fullName>
    </submittedName>
</protein>
<keyword evidence="2" id="KW-1185">Reference proteome</keyword>
<dbReference type="Proteomes" id="UP000800096">
    <property type="component" value="Unassembled WGS sequence"/>
</dbReference>
<gene>
    <name evidence="1" type="ORF">BDU57DRAFT_415714</name>
</gene>
<dbReference type="OrthoDB" id="3792666at2759"/>
<dbReference type="AlphaFoldDB" id="A0A6A5QVQ7"/>
<evidence type="ECO:0000313" key="1">
    <source>
        <dbReference type="EMBL" id="KAF1917947.1"/>
    </source>
</evidence>
<feature type="non-terminal residue" evidence="1">
    <location>
        <position position="322"/>
    </location>
</feature>
<sequence>VEFCSLLSPPIRIHLRALSSLYRPQCLLSRQPAGRLPPCLAQRRSLTLYKIARAKTTLGQHKILPFDVYQIPPPEASEHLINIIKADKTVVENISLKEAYDKHVEPGQMLYLEHEIPKKTAENIEKMQTEKWQLKARTFGVLTAESMPHNLKSASSGRGQGVLRVTPLTLSCSEHFKHCIDRSYQFIKHGSPVEFTFRLSGKHVKDKLKRLMPSDDHSQLEWMQSHFPHLRPDFILKAMPEGSHYLVEPVSNGRRIQFVVGPMRRKGFPSLPRQNLTRRLLNVKRAVQSSIEKGLQGELPKVLRKKLADSGSQAYSPMTGRP</sequence>